<name>A0A0B7B7M9_9EUPU</name>
<sequence length="64" mass="7217">MLHVILGTLDYILAVHFKLCAEVTRLDHHHQIAYSKQNFTTLTVHLNFLSHGSDVLSQQSSVTS</sequence>
<reference evidence="1" key="1">
    <citation type="submission" date="2014-12" db="EMBL/GenBank/DDBJ databases">
        <title>Insight into the proteome of Arion vulgaris.</title>
        <authorList>
            <person name="Aradska J."/>
            <person name="Bulat T."/>
            <person name="Smidak R."/>
            <person name="Sarate P."/>
            <person name="Gangsoo J."/>
            <person name="Sialana F."/>
            <person name="Bilban M."/>
            <person name="Lubec G."/>
        </authorList>
    </citation>
    <scope>NUCLEOTIDE SEQUENCE</scope>
    <source>
        <tissue evidence="1">Skin</tissue>
    </source>
</reference>
<protein>
    <submittedName>
        <fullName evidence="1">Uncharacterized protein</fullName>
    </submittedName>
</protein>
<accession>A0A0B7B7M9</accession>
<organism evidence="1">
    <name type="scientific">Arion vulgaris</name>
    <dbReference type="NCBI Taxonomy" id="1028688"/>
    <lineage>
        <taxon>Eukaryota</taxon>
        <taxon>Metazoa</taxon>
        <taxon>Spiralia</taxon>
        <taxon>Lophotrochozoa</taxon>
        <taxon>Mollusca</taxon>
        <taxon>Gastropoda</taxon>
        <taxon>Heterobranchia</taxon>
        <taxon>Euthyneura</taxon>
        <taxon>Panpulmonata</taxon>
        <taxon>Eupulmonata</taxon>
        <taxon>Stylommatophora</taxon>
        <taxon>Helicina</taxon>
        <taxon>Arionoidea</taxon>
        <taxon>Arionidae</taxon>
        <taxon>Arion</taxon>
    </lineage>
</organism>
<evidence type="ECO:0000313" key="1">
    <source>
        <dbReference type="EMBL" id="CEK88115.1"/>
    </source>
</evidence>
<dbReference type="AlphaFoldDB" id="A0A0B7B7M9"/>
<dbReference type="EMBL" id="HACG01041250">
    <property type="protein sequence ID" value="CEK88115.1"/>
    <property type="molecule type" value="Transcribed_RNA"/>
</dbReference>
<proteinExistence type="predicted"/>
<gene>
    <name evidence="1" type="primary">ORF163315</name>
</gene>